<feature type="chain" id="PRO_5032462057" evidence="2">
    <location>
        <begin position="29"/>
        <end position="206"/>
    </location>
</feature>
<gene>
    <name evidence="3" type="ORF">DLJ53_00745</name>
</gene>
<reference evidence="3 4" key="1">
    <citation type="submission" date="2018-05" db="EMBL/GenBank/DDBJ databases">
        <title>Acuticoccus sediminis sp. nov., isolated from deep-sea sediment of Indian Ocean.</title>
        <authorList>
            <person name="Liu X."/>
            <person name="Lai Q."/>
            <person name="Du Y."/>
            <person name="Sun F."/>
            <person name="Zhang X."/>
            <person name="Wang S."/>
            <person name="Shao Z."/>
        </authorList>
    </citation>
    <scope>NUCLEOTIDE SEQUENCE [LARGE SCALE GENOMIC DNA]</scope>
    <source>
        <strain evidence="3 4">PTG4-2</strain>
    </source>
</reference>
<evidence type="ECO:0000256" key="2">
    <source>
        <dbReference type="SAM" id="SignalP"/>
    </source>
</evidence>
<dbReference type="EMBL" id="QHHQ01000001">
    <property type="protein sequence ID" value="RAI03095.1"/>
    <property type="molecule type" value="Genomic_DNA"/>
</dbReference>
<dbReference type="OrthoDB" id="9797912at2"/>
<evidence type="ECO:0000313" key="3">
    <source>
        <dbReference type="EMBL" id="RAI03095.1"/>
    </source>
</evidence>
<feature type="region of interest" description="Disordered" evidence="1">
    <location>
        <begin position="173"/>
        <end position="206"/>
    </location>
</feature>
<organism evidence="3 4">
    <name type="scientific">Acuticoccus sediminis</name>
    <dbReference type="NCBI Taxonomy" id="2184697"/>
    <lineage>
        <taxon>Bacteria</taxon>
        <taxon>Pseudomonadati</taxon>
        <taxon>Pseudomonadota</taxon>
        <taxon>Alphaproteobacteria</taxon>
        <taxon>Hyphomicrobiales</taxon>
        <taxon>Amorphaceae</taxon>
        <taxon>Acuticoccus</taxon>
    </lineage>
</organism>
<name>A0A8B2NY85_9HYPH</name>
<protein>
    <submittedName>
        <fullName evidence="3">Invasion associated locus B family protein</fullName>
    </submittedName>
</protein>
<dbReference type="Pfam" id="PF06776">
    <property type="entry name" value="IalB"/>
    <property type="match status" value="1"/>
</dbReference>
<keyword evidence="4" id="KW-1185">Reference proteome</keyword>
<comment type="caution">
    <text evidence="3">The sequence shown here is derived from an EMBL/GenBank/DDBJ whole genome shotgun (WGS) entry which is preliminary data.</text>
</comment>
<proteinExistence type="predicted"/>
<dbReference type="InterPro" id="IPR010642">
    <property type="entry name" value="Invasion_prot_B"/>
</dbReference>
<feature type="signal peptide" evidence="2">
    <location>
        <begin position="1"/>
        <end position="28"/>
    </location>
</feature>
<dbReference type="Proteomes" id="UP000249590">
    <property type="component" value="Unassembled WGS sequence"/>
</dbReference>
<keyword evidence="2" id="KW-0732">Signal</keyword>
<evidence type="ECO:0000313" key="4">
    <source>
        <dbReference type="Proteomes" id="UP000249590"/>
    </source>
</evidence>
<dbReference type="RefSeq" id="WP_111341476.1">
    <property type="nucleotide sequence ID" value="NZ_QHHQ01000001.1"/>
</dbReference>
<dbReference type="InterPro" id="IPR038696">
    <property type="entry name" value="IalB_sf"/>
</dbReference>
<evidence type="ECO:0000256" key="1">
    <source>
        <dbReference type="SAM" id="MobiDB-lite"/>
    </source>
</evidence>
<dbReference type="AlphaFoldDB" id="A0A8B2NY85"/>
<accession>A0A8B2NY85</accession>
<sequence>MWRAAGVPGGGLALALAGLVAASIPAAAQGPAVGTYGAWTVRCERTVGDPVDDCAATQIAAAESDAGVVLTVLFVRGEDGSVDVLRVLAPLGVLLPAGLSLAVDGAEVGVAGFVRCLPPGCISEVALSDTLRRQLVRGRTAEFAVSVTPTRQAAVEVDLAGLGDALAALATASAGSPAGEAGREGPTAEGAGDATGGRAPDANGTR</sequence>
<dbReference type="Gene3D" id="2.60.40.1880">
    <property type="entry name" value="Invasion associated locus B (IalB) protein"/>
    <property type="match status" value="1"/>
</dbReference>